<dbReference type="InterPro" id="IPR028994">
    <property type="entry name" value="Integrin_alpha_N"/>
</dbReference>
<feature type="compositionally biased region" description="Polar residues" evidence="2">
    <location>
        <begin position="394"/>
        <end position="406"/>
    </location>
</feature>
<dbReference type="PANTHER" id="PTHR46580:SF4">
    <property type="entry name" value="ATP_GTP-BINDING PROTEIN"/>
    <property type="match status" value="1"/>
</dbReference>
<dbReference type="Pfam" id="PF13517">
    <property type="entry name" value="FG-GAP_3"/>
    <property type="match status" value="1"/>
</dbReference>
<dbReference type="EMBL" id="LAZR01051175">
    <property type="protein sequence ID" value="KKK85728.1"/>
    <property type="molecule type" value="Genomic_DNA"/>
</dbReference>
<accession>A0A0F8YWE4</accession>
<keyword evidence="1" id="KW-0732">Signal</keyword>
<reference evidence="3" key="1">
    <citation type="journal article" date="2015" name="Nature">
        <title>Complex archaea that bridge the gap between prokaryotes and eukaryotes.</title>
        <authorList>
            <person name="Spang A."/>
            <person name="Saw J.H."/>
            <person name="Jorgensen S.L."/>
            <person name="Zaremba-Niedzwiedzka K."/>
            <person name="Martijn J."/>
            <person name="Lind A.E."/>
            <person name="van Eijk R."/>
            <person name="Schleper C."/>
            <person name="Guy L."/>
            <person name="Ettema T.J."/>
        </authorList>
    </citation>
    <scope>NUCLEOTIDE SEQUENCE</scope>
</reference>
<feature type="non-terminal residue" evidence="3">
    <location>
        <position position="1"/>
    </location>
</feature>
<dbReference type="PANTHER" id="PTHR46580">
    <property type="entry name" value="SENSOR KINASE-RELATED"/>
    <property type="match status" value="1"/>
</dbReference>
<evidence type="ECO:0000256" key="1">
    <source>
        <dbReference type="ARBA" id="ARBA00022729"/>
    </source>
</evidence>
<dbReference type="SUPFAM" id="SSF69318">
    <property type="entry name" value="Integrin alpha N-terminal domain"/>
    <property type="match status" value="1"/>
</dbReference>
<sequence>VKVKEGDTVTYTIVVTNPGDQPEMGVMVDDTLLGLTDVMLTAIDTTLGASSLLSPGPLSGGLHDIVFLPLDSSLTYTVTGTVAPPVGSSPRAAGQLLGSAVTVGIPIPDLEEFLEDNVDMPALLLVEPASGGSGIMHSASTVTLAATPRDVALGDLDGDGDLDAFVVTDPGEWIPGEGFPALAILWNDGDGGFTTTQIMMGVSLPPLEFTGVALGDVNGDGYLDAVTSSLIESHVWLNMGDTTFAFGEAFDFGPGLWPKDDVALVELNGDGILDAVFTGAGTTAPQVALGIGDGTFESAVLSEDADVFEQFLALADVDVDGDGEANAIVTSRRADGTFVGVYDSGRWGALSATDLISLDISHVAAALDYDAALDPDGGTNAVWEDLAGQQDVTLTGGESFNPSPVTSRPDVTAAYT</sequence>
<dbReference type="AlphaFoldDB" id="A0A0F8YWE4"/>
<name>A0A0F8YWE4_9ZZZZ</name>
<evidence type="ECO:0008006" key="4">
    <source>
        <dbReference type="Google" id="ProtNLM"/>
    </source>
</evidence>
<dbReference type="Gene3D" id="2.130.10.130">
    <property type="entry name" value="Integrin alpha, N-terminal"/>
    <property type="match status" value="1"/>
</dbReference>
<evidence type="ECO:0000313" key="3">
    <source>
        <dbReference type="EMBL" id="KKK85728.1"/>
    </source>
</evidence>
<evidence type="ECO:0000256" key="2">
    <source>
        <dbReference type="SAM" id="MobiDB-lite"/>
    </source>
</evidence>
<feature type="non-terminal residue" evidence="3">
    <location>
        <position position="416"/>
    </location>
</feature>
<gene>
    <name evidence="3" type="ORF">LCGC14_2770390</name>
</gene>
<dbReference type="InterPro" id="IPR013517">
    <property type="entry name" value="FG-GAP"/>
</dbReference>
<proteinExistence type="predicted"/>
<organism evidence="3">
    <name type="scientific">marine sediment metagenome</name>
    <dbReference type="NCBI Taxonomy" id="412755"/>
    <lineage>
        <taxon>unclassified sequences</taxon>
        <taxon>metagenomes</taxon>
        <taxon>ecological metagenomes</taxon>
    </lineage>
</organism>
<comment type="caution">
    <text evidence="3">The sequence shown here is derived from an EMBL/GenBank/DDBJ whole genome shotgun (WGS) entry which is preliminary data.</text>
</comment>
<protein>
    <recommendedName>
        <fullName evidence="4">DUF11 domain-containing protein</fullName>
    </recommendedName>
</protein>
<feature type="region of interest" description="Disordered" evidence="2">
    <location>
        <begin position="394"/>
        <end position="416"/>
    </location>
</feature>